<protein>
    <recommendedName>
        <fullName evidence="1">FAD/NAD(P)-binding domain-containing protein</fullName>
    </recommendedName>
</protein>
<reference evidence="2 3" key="1">
    <citation type="submission" date="2016-01" db="EMBL/GenBank/DDBJ databases">
        <authorList>
            <person name="Regsiter A."/>
            <person name="william w."/>
        </authorList>
    </citation>
    <scope>NUCLEOTIDE SEQUENCE [LARGE SCALE GENOMIC DNA]</scope>
    <source>
        <strain evidence="2 3">CFBP 5494</strain>
    </source>
</reference>
<evidence type="ECO:0000313" key="3">
    <source>
        <dbReference type="Proteomes" id="UP000191933"/>
    </source>
</evidence>
<keyword evidence="3" id="KW-1185">Reference proteome</keyword>
<dbReference type="InterPro" id="IPR023753">
    <property type="entry name" value="FAD/NAD-binding_dom"/>
</dbReference>
<proteinExistence type="predicted"/>
<dbReference type="InterPro" id="IPR036188">
    <property type="entry name" value="FAD/NAD-bd_sf"/>
</dbReference>
<name>A0A9W5AX80_9HYPH</name>
<dbReference type="Gene3D" id="3.50.50.60">
    <property type="entry name" value="FAD/NAD(P)-binding domain"/>
    <property type="match status" value="1"/>
</dbReference>
<dbReference type="Pfam" id="PF07992">
    <property type="entry name" value="Pyr_redox_2"/>
    <property type="match status" value="1"/>
</dbReference>
<dbReference type="SUPFAM" id="SSF51905">
    <property type="entry name" value="FAD/NAD(P)-binding domain"/>
    <property type="match status" value="1"/>
</dbReference>
<comment type="caution">
    <text evidence="2">The sequence shown here is derived from an EMBL/GenBank/DDBJ whole genome shotgun (WGS) entry which is preliminary data.</text>
</comment>
<sequence>MTGRLVIVGAGQAAFALASKLRALKDERAITIIGSEDAYPYQRPPLSKKIPPRRDEF</sequence>
<evidence type="ECO:0000313" key="2">
    <source>
        <dbReference type="EMBL" id="CUW85059.1"/>
    </source>
</evidence>
<dbReference type="GO" id="GO:0016491">
    <property type="term" value="F:oxidoreductase activity"/>
    <property type="evidence" value="ECO:0007669"/>
    <property type="project" value="InterPro"/>
</dbReference>
<evidence type="ECO:0000259" key="1">
    <source>
        <dbReference type="Pfam" id="PF07992"/>
    </source>
</evidence>
<feature type="domain" description="FAD/NAD(P)-binding" evidence="1">
    <location>
        <begin position="4"/>
        <end position="51"/>
    </location>
</feature>
<dbReference type="EMBL" id="FBVY01000002">
    <property type="protein sequence ID" value="CUW85059.1"/>
    <property type="molecule type" value="Genomic_DNA"/>
</dbReference>
<dbReference type="AlphaFoldDB" id="A0A9W5AX80"/>
<accession>A0A9W5AX80</accession>
<organism evidence="2 3">
    <name type="scientific">Agrobacterium genomosp. 2 str. CFBP 5494</name>
    <dbReference type="NCBI Taxonomy" id="1183436"/>
    <lineage>
        <taxon>Bacteria</taxon>
        <taxon>Pseudomonadati</taxon>
        <taxon>Pseudomonadota</taxon>
        <taxon>Alphaproteobacteria</taxon>
        <taxon>Hyphomicrobiales</taxon>
        <taxon>Rhizobiaceae</taxon>
        <taxon>Rhizobium/Agrobacterium group</taxon>
        <taxon>Agrobacterium</taxon>
        <taxon>Agrobacterium tumefaciens complex</taxon>
    </lineage>
</organism>
<dbReference type="Proteomes" id="UP000191933">
    <property type="component" value="Unassembled WGS sequence"/>
</dbReference>
<gene>
    <name evidence="2" type="ORF">AGR2A_Cc100042</name>
</gene>